<accession>A0A1G2HN88</accession>
<evidence type="ECO:0000256" key="6">
    <source>
        <dbReference type="ARBA" id="ARBA00022989"/>
    </source>
</evidence>
<name>A0A1G2HN88_9BACT</name>
<feature type="domain" description="Type II secretion system protein GspF" evidence="9">
    <location>
        <begin position="274"/>
        <end position="396"/>
    </location>
</feature>
<dbReference type="PANTHER" id="PTHR30012">
    <property type="entry name" value="GENERAL SECRETION PATHWAY PROTEIN"/>
    <property type="match status" value="1"/>
</dbReference>
<evidence type="ECO:0000256" key="8">
    <source>
        <dbReference type="SAM" id="Phobius"/>
    </source>
</evidence>
<dbReference type="Proteomes" id="UP000176855">
    <property type="component" value="Unassembled WGS sequence"/>
</dbReference>
<evidence type="ECO:0000313" key="11">
    <source>
        <dbReference type="Proteomes" id="UP000176855"/>
    </source>
</evidence>
<organism evidence="10 11">
    <name type="scientific">Candidatus Staskawiczbacteria bacterium RIFCSPHIGHO2_01_FULL_39_25</name>
    <dbReference type="NCBI Taxonomy" id="1802202"/>
    <lineage>
        <taxon>Bacteria</taxon>
        <taxon>Candidatus Staskawicziibacteriota</taxon>
    </lineage>
</organism>
<keyword evidence="4" id="KW-0997">Cell inner membrane</keyword>
<evidence type="ECO:0000256" key="7">
    <source>
        <dbReference type="ARBA" id="ARBA00023136"/>
    </source>
</evidence>
<keyword evidence="3" id="KW-1003">Cell membrane</keyword>
<dbReference type="PRINTS" id="PR00812">
    <property type="entry name" value="BCTERIALGSPF"/>
</dbReference>
<keyword evidence="7 8" id="KW-0472">Membrane</keyword>
<dbReference type="GO" id="GO:0005886">
    <property type="term" value="C:plasma membrane"/>
    <property type="evidence" value="ECO:0007669"/>
    <property type="project" value="UniProtKB-SubCell"/>
</dbReference>
<evidence type="ECO:0000259" key="9">
    <source>
        <dbReference type="Pfam" id="PF00482"/>
    </source>
</evidence>
<evidence type="ECO:0000256" key="1">
    <source>
        <dbReference type="ARBA" id="ARBA00004429"/>
    </source>
</evidence>
<keyword evidence="5 8" id="KW-0812">Transmembrane</keyword>
<dbReference type="Gene3D" id="1.20.81.30">
    <property type="entry name" value="Type II secretion system (T2SS), domain F"/>
    <property type="match status" value="2"/>
</dbReference>
<dbReference type="AlphaFoldDB" id="A0A1G2HN88"/>
<gene>
    <name evidence="10" type="ORF">A2730_01245</name>
</gene>
<evidence type="ECO:0000256" key="3">
    <source>
        <dbReference type="ARBA" id="ARBA00022475"/>
    </source>
</evidence>
<feature type="transmembrane region" description="Helical" evidence="8">
    <location>
        <begin position="377"/>
        <end position="398"/>
    </location>
</feature>
<proteinExistence type="inferred from homology"/>
<protein>
    <recommendedName>
        <fullName evidence="9">Type II secretion system protein GspF domain-containing protein</fullName>
    </recommendedName>
</protein>
<evidence type="ECO:0000256" key="5">
    <source>
        <dbReference type="ARBA" id="ARBA00022692"/>
    </source>
</evidence>
<comment type="caution">
    <text evidence="10">The sequence shown here is derived from an EMBL/GenBank/DDBJ whole genome shotgun (WGS) entry which is preliminary data.</text>
</comment>
<comment type="similarity">
    <text evidence="2">Belongs to the GSP F family.</text>
</comment>
<dbReference type="PANTHER" id="PTHR30012:SF0">
    <property type="entry name" value="TYPE II SECRETION SYSTEM PROTEIN F-RELATED"/>
    <property type="match status" value="1"/>
</dbReference>
<feature type="domain" description="Type II secretion system protein GspF" evidence="9">
    <location>
        <begin position="71"/>
        <end position="193"/>
    </location>
</feature>
<evidence type="ECO:0000313" key="10">
    <source>
        <dbReference type="EMBL" id="OGZ63895.1"/>
    </source>
</evidence>
<dbReference type="EMBL" id="MHOO01000011">
    <property type="protein sequence ID" value="OGZ63895.1"/>
    <property type="molecule type" value="Genomic_DNA"/>
</dbReference>
<evidence type="ECO:0000256" key="2">
    <source>
        <dbReference type="ARBA" id="ARBA00005745"/>
    </source>
</evidence>
<feature type="transmembrane region" description="Helical" evidence="8">
    <location>
        <begin position="224"/>
        <end position="242"/>
    </location>
</feature>
<sequence length="406" mass="45505">MPNYFYTAKSFEGESQKGVLDAKDERELAQSLKNQGLILIQCATQESKEKRTLSIALPFPRISLIEKILMIRNLGVMFSTGLPLVKSFDILSAQTKNKYLKKALTNIKDQINKGENLSDALSKFPDIFSELFVNMIKVGEESGTLDEIFQILSLQLTKEHDLRSKIKNAMIYPSIIVMVMIVVGIIIVTVVLPSLTVFFTSLNVNLPIYTKILLFVGGFLLKQWYLLIVLPISLALIFWLIIRTRQGKWMIDTFLLKAPLISPIIKKSNSAFLIRSLSSLITAGVPLIRSLEISSKIVGNHYFREAIMDAEKKIRKGEKLSSALKPYQNLFPFGVVEMVEVGEETGKTSAILKKLADFYEQEAVNAIEKLSILIEPILIIILGLAVGIFALSIIQPMYSSLKSVNQ</sequence>
<evidence type="ECO:0000256" key="4">
    <source>
        <dbReference type="ARBA" id="ARBA00022519"/>
    </source>
</evidence>
<reference evidence="10 11" key="1">
    <citation type="journal article" date="2016" name="Nat. Commun.">
        <title>Thousands of microbial genomes shed light on interconnected biogeochemical processes in an aquifer system.</title>
        <authorList>
            <person name="Anantharaman K."/>
            <person name="Brown C.T."/>
            <person name="Hug L.A."/>
            <person name="Sharon I."/>
            <person name="Castelle C.J."/>
            <person name="Probst A.J."/>
            <person name="Thomas B.C."/>
            <person name="Singh A."/>
            <person name="Wilkins M.J."/>
            <person name="Karaoz U."/>
            <person name="Brodie E.L."/>
            <person name="Williams K.H."/>
            <person name="Hubbard S.S."/>
            <person name="Banfield J.F."/>
        </authorList>
    </citation>
    <scope>NUCLEOTIDE SEQUENCE [LARGE SCALE GENOMIC DNA]</scope>
</reference>
<comment type="subcellular location">
    <subcellularLocation>
        <location evidence="1">Cell inner membrane</location>
        <topology evidence="1">Multi-pass membrane protein</topology>
    </subcellularLocation>
</comment>
<dbReference type="STRING" id="1802202.A2730_01245"/>
<feature type="transmembrane region" description="Helical" evidence="8">
    <location>
        <begin position="171"/>
        <end position="204"/>
    </location>
</feature>
<dbReference type="FunFam" id="1.20.81.30:FF:000001">
    <property type="entry name" value="Type II secretion system protein F"/>
    <property type="match status" value="2"/>
</dbReference>
<dbReference type="InterPro" id="IPR018076">
    <property type="entry name" value="T2SS_GspF_dom"/>
</dbReference>
<keyword evidence="6 8" id="KW-1133">Transmembrane helix</keyword>
<dbReference type="Pfam" id="PF00482">
    <property type="entry name" value="T2SSF"/>
    <property type="match status" value="2"/>
</dbReference>
<dbReference type="InterPro" id="IPR003004">
    <property type="entry name" value="GspF/PilC"/>
</dbReference>
<dbReference type="InterPro" id="IPR042094">
    <property type="entry name" value="T2SS_GspF_sf"/>
</dbReference>